<feature type="transmembrane region" description="Helical" evidence="1">
    <location>
        <begin position="12"/>
        <end position="30"/>
    </location>
</feature>
<organism evidence="2">
    <name type="scientific">hydrothermal vent metagenome</name>
    <dbReference type="NCBI Taxonomy" id="652676"/>
    <lineage>
        <taxon>unclassified sequences</taxon>
        <taxon>metagenomes</taxon>
        <taxon>ecological metagenomes</taxon>
    </lineage>
</organism>
<dbReference type="AlphaFoldDB" id="A0A1W1DJ74"/>
<reference evidence="2" key="1">
    <citation type="submission" date="2016-10" db="EMBL/GenBank/DDBJ databases">
        <authorList>
            <person name="de Groot N.N."/>
        </authorList>
    </citation>
    <scope>NUCLEOTIDE SEQUENCE</scope>
</reference>
<feature type="transmembrane region" description="Helical" evidence="1">
    <location>
        <begin position="50"/>
        <end position="73"/>
    </location>
</feature>
<keyword evidence="1" id="KW-0812">Transmembrane</keyword>
<name>A0A1W1DJ74_9ZZZZ</name>
<protein>
    <recommendedName>
        <fullName evidence="3">Phosphoenolpyruvate synthase</fullName>
    </recommendedName>
</protein>
<evidence type="ECO:0008006" key="3">
    <source>
        <dbReference type="Google" id="ProtNLM"/>
    </source>
</evidence>
<dbReference type="EMBL" id="FPHU01000142">
    <property type="protein sequence ID" value="SFV81402.1"/>
    <property type="molecule type" value="Genomic_DNA"/>
</dbReference>
<keyword evidence="1" id="KW-1133">Transmembrane helix</keyword>
<evidence type="ECO:0000256" key="1">
    <source>
        <dbReference type="SAM" id="Phobius"/>
    </source>
</evidence>
<evidence type="ECO:0000313" key="2">
    <source>
        <dbReference type="EMBL" id="SFV81402.1"/>
    </source>
</evidence>
<keyword evidence="1" id="KW-0472">Membrane</keyword>
<accession>A0A1W1DJ74</accession>
<proteinExistence type="predicted"/>
<gene>
    <name evidence="2" type="ORF">MNB_SUP05-13-74</name>
</gene>
<sequence length="76" mass="7555">MFDTVINTIKKLTEAGLALIALAIVVQVIFGTGAAGVPFIGGDVIGTITGIVGSLGSHGLVGLAAVAVIYALFTKK</sequence>